<organism evidence="1 2">
    <name type="scientific">Talaromyces rugulosus</name>
    <name type="common">Penicillium rugulosum</name>
    <dbReference type="NCBI Taxonomy" id="121627"/>
    <lineage>
        <taxon>Eukaryota</taxon>
        <taxon>Fungi</taxon>
        <taxon>Dikarya</taxon>
        <taxon>Ascomycota</taxon>
        <taxon>Pezizomycotina</taxon>
        <taxon>Eurotiomycetes</taxon>
        <taxon>Eurotiomycetidae</taxon>
        <taxon>Eurotiales</taxon>
        <taxon>Trichocomaceae</taxon>
        <taxon>Talaromyces</taxon>
        <taxon>Talaromyces sect. Islandici</taxon>
    </lineage>
</organism>
<protein>
    <submittedName>
        <fullName evidence="1">Uncharacterized protein</fullName>
    </submittedName>
</protein>
<accession>A0A7H8QK55</accession>
<name>A0A7H8QK55_TALRU</name>
<dbReference type="EMBL" id="CP055898">
    <property type="protein sequence ID" value="QKX53613.1"/>
    <property type="molecule type" value="Genomic_DNA"/>
</dbReference>
<proteinExistence type="predicted"/>
<dbReference type="Proteomes" id="UP000509510">
    <property type="component" value="Chromosome I"/>
</dbReference>
<evidence type="ECO:0000313" key="1">
    <source>
        <dbReference type="EMBL" id="QKX53613.1"/>
    </source>
</evidence>
<dbReference type="RefSeq" id="XP_035339792.1">
    <property type="nucleotide sequence ID" value="XM_035483899.1"/>
</dbReference>
<evidence type="ECO:0000313" key="2">
    <source>
        <dbReference type="Proteomes" id="UP000509510"/>
    </source>
</evidence>
<dbReference type="AlphaFoldDB" id="A0A7H8QK55"/>
<gene>
    <name evidence="1" type="ORF">TRUGW13939_00692</name>
</gene>
<sequence>MLPLKTFKRLRAGRVWTACGFSTTALLGVTGAWKLCSRNCYFEPFEPENDPLFQSHYFHKFNPGQHPSLNDTCVRKVALSDIEAELVDDALKNGSLLTERFCAGVWGGFGYAVQRKILNWVLKTETNRDMLWNKIELLNSKYEEGTVVTDHFVVLKKTATSIIMRGGISPTKNPEAPRDIDNLSEITVNLDVERGVAEFRLKNIFFNGVENTTKSMFPSPVVWLHYQYCKLLVESGVRNCVI</sequence>
<reference evidence="2" key="1">
    <citation type="submission" date="2020-06" db="EMBL/GenBank/DDBJ databases">
        <title>A chromosome-scale genome assembly of Talaromyces rugulosus W13939.</title>
        <authorList>
            <person name="Wang B."/>
            <person name="Guo L."/>
            <person name="Ye K."/>
            <person name="Wang L."/>
        </authorList>
    </citation>
    <scope>NUCLEOTIDE SEQUENCE [LARGE SCALE GENOMIC DNA]</scope>
    <source>
        <strain evidence="2">W13939</strain>
    </source>
</reference>
<dbReference type="OrthoDB" id="4436466at2759"/>
<keyword evidence="2" id="KW-1185">Reference proteome</keyword>
<dbReference type="GeneID" id="55988205"/>
<dbReference type="KEGG" id="trg:TRUGW13939_00692"/>